<reference evidence="16 17" key="1">
    <citation type="journal article" date="2011" name="J. Virol.">
        <title>The genome of yoka poxvirus.</title>
        <authorList>
            <person name="Zhao G."/>
            <person name="Droit L."/>
            <person name="Tesh R.B."/>
            <person name="Popov V.L."/>
            <person name="Little N.S."/>
            <person name="Upton C."/>
            <person name="Virgin H.W."/>
            <person name="Wang D."/>
        </authorList>
    </citation>
    <scope>NUCLEOTIDE SEQUENCE [LARGE SCALE GENOMIC DNA]</scope>
    <source>
        <strain evidence="16">DakArB 4268</strain>
    </source>
</reference>
<feature type="region of interest" description="Disordered" evidence="13">
    <location>
        <begin position="66"/>
        <end position="96"/>
    </location>
</feature>
<dbReference type="InterPro" id="IPR036388">
    <property type="entry name" value="WH-like_DNA-bd_sf"/>
</dbReference>
<evidence type="ECO:0000313" key="16">
    <source>
        <dbReference type="EMBL" id="AEN03626.1"/>
    </source>
</evidence>
<evidence type="ECO:0000256" key="11">
    <source>
        <dbReference type="ARBA" id="ARBA00023323"/>
    </source>
</evidence>
<protein>
    <submittedName>
        <fullName evidence="16">DsRNA-binding protein</fullName>
    </submittedName>
</protein>
<keyword evidence="11" id="KW-1119">Modulation of host cell apoptosis by virus</keyword>
<dbReference type="Gene3D" id="1.10.10.10">
    <property type="entry name" value="Winged helix-like DNA-binding domain superfamily/Winged helix DNA-binding domain"/>
    <property type="match status" value="1"/>
</dbReference>
<dbReference type="SMART" id="SM00358">
    <property type="entry name" value="DSRM"/>
    <property type="match status" value="1"/>
</dbReference>
<dbReference type="EMBL" id="HQ849551">
    <property type="protein sequence ID" value="AEN03626.1"/>
    <property type="molecule type" value="Genomic_DNA"/>
</dbReference>
<dbReference type="Gene3D" id="3.30.160.20">
    <property type="match status" value="1"/>
</dbReference>
<keyword evidence="2" id="KW-0945">Host-virus interaction</keyword>
<evidence type="ECO:0000256" key="2">
    <source>
        <dbReference type="ARBA" id="ARBA00022581"/>
    </source>
</evidence>
<dbReference type="GeneID" id="11107178"/>
<keyword evidence="7" id="KW-1092">Inhibition of host IRF3 by virus</keyword>
<evidence type="ECO:0000256" key="6">
    <source>
        <dbReference type="ARBA" id="ARBA00022884"/>
    </source>
</evidence>
<dbReference type="PROSITE" id="PS50137">
    <property type="entry name" value="DS_RBD"/>
    <property type="match status" value="1"/>
</dbReference>
<dbReference type="Pfam" id="PF00035">
    <property type="entry name" value="dsrm"/>
    <property type="match status" value="1"/>
</dbReference>
<dbReference type="SMART" id="SM00550">
    <property type="entry name" value="Zalpha"/>
    <property type="match status" value="1"/>
</dbReference>
<proteinExistence type="predicted"/>
<evidence type="ECO:0000256" key="9">
    <source>
        <dbReference type="ARBA" id="ARBA00023258"/>
    </source>
</evidence>
<name>G3EIB5_9POXV</name>
<keyword evidence="3" id="KW-1090">Inhibition of host innate immune response by virus</keyword>
<dbReference type="GO" id="GO:0030291">
    <property type="term" value="F:protein serine/threonine kinase inhibitor activity"/>
    <property type="evidence" value="ECO:0007669"/>
    <property type="project" value="UniProtKB-KW"/>
</dbReference>
<dbReference type="SUPFAM" id="SSF46785">
    <property type="entry name" value="Winged helix' DNA-binding domain"/>
    <property type="match status" value="1"/>
</dbReference>
<sequence>MILIFLLIIMTTTSSNDSNIDIIISELEKLDTGITALELSRRLNMEKKIINSTLYNIKSNGGVISTPETPPKWSLNKSNTETDDNTPPKPPVREQPYISDEYKRSCMLMEDMIPYKKLVDWNGVNPITVINEFCQITNRTAFYSIDSSGQSNNPIFYAYVTIDGRRFEMAEGKTKKEAKNKAAKNAVDKLFENIMVKF</sequence>
<evidence type="ECO:0000256" key="4">
    <source>
        <dbReference type="ARBA" id="ARBA00022811"/>
    </source>
</evidence>
<evidence type="ECO:0000313" key="17">
    <source>
        <dbReference type="Proteomes" id="UP000164653"/>
    </source>
</evidence>
<dbReference type="GO" id="GO:0003723">
    <property type="term" value="F:RNA binding"/>
    <property type="evidence" value="ECO:0007669"/>
    <property type="project" value="UniProtKB-UniRule"/>
</dbReference>
<feature type="domain" description="DRBM" evidence="14">
    <location>
        <begin position="125"/>
        <end position="192"/>
    </location>
</feature>
<dbReference type="SUPFAM" id="SSF54768">
    <property type="entry name" value="dsRNA-binding domain-like"/>
    <property type="match status" value="1"/>
</dbReference>
<dbReference type="OrthoDB" id="18174at10239"/>
<dbReference type="KEGG" id="vg:11107178"/>
<evidence type="ECO:0000256" key="1">
    <source>
        <dbReference type="ARBA" id="ARBA00022482"/>
    </source>
</evidence>
<evidence type="ECO:0000256" key="12">
    <source>
        <dbReference type="PROSITE-ProRule" id="PRU00266"/>
    </source>
</evidence>
<dbReference type="InterPro" id="IPR042371">
    <property type="entry name" value="Z_dom"/>
</dbReference>
<dbReference type="InterPro" id="IPR014720">
    <property type="entry name" value="dsRBD_dom"/>
</dbReference>
<keyword evidence="1" id="KW-1113">Inhibition of host RLR pathway by virus</keyword>
<dbReference type="InterPro" id="IPR009179">
    <property type="entry name" value="E3L"/>
</dbReference>
<keyword evidence="10" id="KW-0899">Viral immunoevasion</keyword>
<dbReference type="GO" id="GO:0003726">
    <property type="term" value="F:double-stranded RNA adenosine deaminase activity"/>
    <property type="evidence" value="ECO:0007669"/>
    <property type="project" value="InterPro"/>
</dbReference>
<evidence type="ECO:0000259" key="14">
    <source>
        <dbReference type="PROSITE" id="PS50137"/>
    </source>
</evidence>
<evidence type="ECO:0000256" key="13">
    <source>
        <dbReference type="SAM" id="MobiDB-lite"/>
    </source>
</evidence>
<dbReference type="GO" id="GO:0039557">
    <property type="term" value="P:symbiont-mediated suppression of host cytoplasmic pattern recognition receptor signaling pathway via inhibition of IRF7 activity"/>
    <property type="evidence" value="ECO:0007669"/>
    <property type="project" value="UniProtKB-KW"/>
</dbReference>
<dbReference type="GO" id="GO:0039548">
    <property type="term" value="P:symbiont-mediated suppression of host cytoplasmic pattern recognition receptor signaling pathway via inhibition of IRF3 activity"/>
    <property type="evidence" value="ECO:0007669"/>
    <property type="project" value="UniProtKB-KW"/>
</dbReference>
<keyword evidence="4" id="KW-1093">Inhibition of host IRF7 by virus</keyword>
<evidence type="ECO:0000259" key="15">
    <source>
        <dbReference type="PROSITE" id="PS50139"/>
    </source>
</evidence>
<feature type="domain" description="Z-binding" evidence="15">
    <location>
        <begin position="13"/>
        <end position="77"/>
    </location>
</feature>
<organism evidence="16 17">
    <name type="scientific">Yokapox virus</name>
    <dbReference type="NCBI Taxonomy" id="1076255"/>
    <lineage>
        <taxon>Viruses</taxon>
        <taxon>Varidnaviria</taxon>
        <taxon>Bamfordvirae</taxon>
        <taxon>Nucleocytoviricota</taxon>
        <taxon>Pokkesviricetes</taxon>
        <taxon>Chitovirales</taxon>
        <taxon>Poxviridae</taxon>
        <taxon>Chordopoxvirinae</taxon>
        <taxon>Centapoxvirus</taxon>
        <taxon>Centapoxvirus yokapox</taxon>
    </lineage>
</organism>
<evidence type="ECO:0000256" key="8">
    <source>
        <dbReference type="ARBA" id="ARBA00023041"/>
    </source>
</evidence>
<evidence type="ECO:0000256" key="10">
    <source>
        <dbReference type="ARBA" id="ARBA00023280"/>
    </source>
</evidence>
<evidence type="ECO:0000256" key="7">
    <source>
        <dbReference type="ARBA" id="ARBA00022931"/>
    </source>
</evidence>
<dbReference type="PIRSF" id="PIRSF004008">
    <property type="entry name" value="VAC_E3L"/>
    <property type="match status" value="1"/>
</dbReference>
<accession>G3EIB5</accession>
<dbReference type="InterPro" id="IPR036390">
    <property type="entry name" value="WH_DNA-bd_sf"/>
</dbReference>
<evidence type="ECO:0000256" key="5">
    <source>
        <dbReference type="ARBA" id="ARBA00022830"/>
    </source>
</evidence>
<dbReference type="Pfam" id="PF02295">
    <property type="entry name" value="z-alpha"/>
    <property type="match status" value="1"/>
</dbReference>
<dbReference type="GO" id="GO:0039580">
    <property type="term" value="P:symbiont-mediated suppression of host PKR/eIFalpha signaling"/>
    <property type="evidence" value="ECO:0007669"/>
    <property type="project" value="UniProtKB-KW"/>
</dbReference>
<keyword evidence="9" id="KW-0922">Interferon antiviral system evasion</keyword>
<dbReference type="RefSeq" id="YP_004821390.1">
    <property type="nucleotide sequence ID" value="NC_015960.1"/>
</dbReference>
<keyword evidence="6 12" id="KW-0694">RNA-binding</keyword>
<dbReference type="GO" id="GO:0052150">
    <property type="term" value="P:symbiont-mediated perturbation of host apoptosis"/>
    <property type="evidence" value="ECO:0007669"/>
    <property type="project" value="UniProtKB-KW"/>
</dbReference>
<dbReference type="GO" id="GO:0039502">
    <property type="term" value="P:symbiont-mediated suppression of host type I interferon-mediated signaling pathway"/>
    <property type="evidence" value="ECO:0007669"/>
    <property type="project" value="UniProtKB-KW"/>
</dbReference>
<gene>
    <name evidence="16" type="ORF">YKV037c</name>
</gene>
<dbReference type="PROSITE" id="PS50139">
    <property type="entry name" value="Z_BINDING"/>
    <property type="match status" value="1"/>
</dbReference>
<keyword evidence="5" id="KW-1114">Inhibition of host interferon signaling pathway by virus</keyword>
<keyword evidence="17" id="KW-1185">Reference proteome</keyword>
<dbReference type="Proteomes" id="UP000164653">
    <property type="component" value="Segment"/>
</dbReference>
<evidence type="ECO:0000256" key="3">
    <source>
        <dbReference type="ARBA" id="ARBA00022632"/>
    </source>
</evidence>
<keyword evidence="8" id="KW-1102">Inhibition of host PKR by virus</keyword>